<keyword evidence="1" id="KW-1185">Reference proteome</keyword>
<organism evidence="1 2">
    <name type="scientific">Romanomermis culicivorax</name>
    <name type="common">Nematode worm</name>
    <dbReference type="NCBI Taxonomy" id="13658"/>
    <lineage>
        <taxon>Eukaryota</taxon>
        <taxon>Metazoa</taxon>
        <taxon>Ecdysozoa</taxon>
        <taxon>Nematoda</taxon>
        <taxon>Enoplea</taxon>
        <taxon>Dorylaimia</taxon>
        <taxon>Mermithida</taxon>
        <taxon>Mermithoidea</taxon>
        <taxon>Mermithidae</taxon>
        <taxon>Romanomermis</taxon>
    </lineage>
</organism>
<evidence type="ECO:0000313" key="1">
    <source>
        <dbReference type="Proteomes" id="UP000887565"/>
    </source>
</evidence>
<dbReference type="AlphaFoldDB" id="A0A915KG72"/>
<dbReference type="WBParaSite" id="nRc.2.0.1.t37737-RA">
    <property type="protein sequence ID" value="nRc.2.0.1.t37737-RA"/>
    <property type="gene ID" value="nRc.2.0.1.g37737"/>
</dbReference>
<accession>A0A915KG72</accession>
<sequence>MKAQIFNQTPLPHAKIIDLNKVNFEEDLNQKTRNPFAQMVNNSTLVAGTFYNLRKKIRSSPVARTNIRGSRKFILTYGWQR</sequence>
<reference evidence="2" key="1">
    <citation type="submission" date="2022-11" db="UniProtKB">
        <authorList>
            <consortium name="WormBaseParasite"/>
        </authorList>
    </citation>
    <scope>IDENTIFICATION</scope>
</reference>
<proteinExistence type="predicted"/>
<protein>
    <submittedName>
        <fullName evidence="2">Uncharacterized protein</fullName>
    </submittedName>
</protein>
<evidence type="ECO:0000313" key="2">
    <source>
        <dbReference type="WBParaSite" id="nRc.2.0.1.t37737-RA"/>
    </source>
</evidence>
<name>A0A915KG72_ROMCU</name>
<dbReference type="Proteomes" id="UP000887565">
    <property type="component" value="Unplaced"/>
</dbReference>